<sequence length="303" mass="33118">MAISRAQLSKELEPGLNALFGMEYARYENQHAEIYTTESSDRAFEEEVMLSGFGSAPTKSEGSGISYDDAQEAYTARYNHETIALAFSITEEAVEDNLYDRLGSRYTKALARSMAHTKQVKAAAILNNAFTAGASAGGDGVALCATNHPLVNGSTFANRPTTDADLNETSLEDALITIAGFVDERGLKVALRGMKLVLPRQLQFVAERLMVSNLRVGTSDNDVNAIRSMGMLPEGYTVNDFLTDPDAFYIKTDAPRGFVHFERTPLSTGMEADFDTGNMRYKARERYSFGFSDPRAVYGTIGA</sequence>
<gene>
    <name evidence="1" type="ORF">UFOVP1202_71</name>
</gene>
<accession>A0A6J5RA97</accession>
<reference evidence="1" key="1">
    <citation type="submission" date="2020-05" db="EMBL/GenBank/DDBJ databases">
        <authorList>
            <person name="Chiriac C."/>
            <person name="Salcher M."/>
            <person name="Ghai R."/>
            <person name="Kavagutti S V."/>
        </authorList>
    </citation>
    <scope>NUCLEOTIDE SEQUENCE</scope>
</reference>
<dbReference type="EMBL" id="LR797147">
    <property type="protein sequence ID" value="CAB4190608.1"/>
    <property type="molecule type" value="Genomic_DNA"/>
</dbReference>
<evidence type="ECO:0000313" key="1">
    <source>
        <dbReference type="EMBL" id="CAB4190608.1"/>
    </source>
</evidence>
<dbReference type="Pfam" id="PF25209">
    <property type="entry name" value="Phage_capsid_4"/>
    <property type="match status" value="1"/>
</dbReference>
<protein>
    <recommendedName>
        <fullName evidence="2">Bacteriophage Mu GpT domain-containing protein</fullName>
    </recommendedName>
</protein>
<evidence type="ECO:0008006" key="2">
    <source>
        <dbReference type="Google" id="ProtNLM"/>
    </source>
</evidence>
<proteinExistence type="predicted"/>
<name>A0A6J5RA97_9CAUD</name>
<organism evidence="1">
    <name type="scientific">uncultured Caudovirales phage</name>
    <dbReference type="NCBI Taxonomy" id="2100421"/>
    <lineage>
        <taxon>Viruses</taxon>
        <taxon>Duplodnaviria</taxon>
        <taxon>Heunggongvirae</taxon>
        <taxon>Uroviricota</taxon>
        <taxon>Caudoviricetes</taxon>
        <taxon>Peduoviridae</taxon>
        <taxon>Maltschvirus</taxon>
        <taxon>Maltschvirus maltsch</taxon>
    </lineage>
</organism>